<dbReference type="InterPro" id="IPR015943">
    <property type="entry name" value="WD40/YVTN_repeat-like_dom_sf"/>
</dbReference>
<dbReference type="SMART" id="SM01026">
    <property type="entry name" value="Beach"/>
    <property type="match status" value="1"/>
</dbReference>
<evidence type="ECO:0000259" key="5">
    <source>
        <dbReference type="PROSITE" id="PS50197"/>
    </source>
</evidence>
<dbReference type="OrthoDB" id="26681at2759"/>
<reference evidence="7 8" key="1">
    <citation type="journal article" date="2011" name="Proc. Natl. Acad. Sci. U.S.A.">
        <title>Evolutionary erosion of yeast sex chromosomes by mating-type switching accidents.</title>
        <authorList>
            <person name="Gordon J.L."/>
            <person name="Armisen D."/>
            <person name="Proux-Wera E."/>
            <person name="Oheigeartaigh S.S."/>
            <person name="Byrne K.P."/>
            <person name="Wolfe K.H."/>
        </authorList>
    </citation>
    <scope>NUCLEOTIDE SEQUENCE [LARGE SCALE GENOMIC DNA]</scope>
    <source>
        <strain evidence="8">ATCC 22294 / BCRC 22015 / CBS 2517 / CECT 1963 / NBRC 1671 / NRRL Y-8276</strain>
    </source>
</reference>
<dbReference type="Gene3D" id="2.130.10.10">
    <property type="entry name" value="YVTN repeat-like/Quinoprotein amine dehydrogenase"/>
    <property type="match status" value="1"/>
</dbReference>
<dbReference type="EMBL" id="HE650827">
    <property type="protein sequence ID" value="CCF59059.1"/>
    <property type="molecule type" value="Genomic_DNA"/>
</dbReference>
<dbReference type="GO" id="GO:0006897">
    <property type="term" value="P:endocytosis"/>
    <property type="evidence" value="ECO:0007669"/>
    <property type="project" value="EnsemblFungi"/>
</dbReference>
<accession>H2AXF9</accession>
<dbReference type="CDD" id="cd06071">
    <property type="entry name" value="Beach"/>
    <property type="match status" value="1"/>
</dbReference>
<dbReference type="GeneID" id="13884550"/>
<dbReference type="PROSITE" id="PS50197">
    <property type="entry name" value="BEACH"/>
    <property type="match status" value="1"/>
</dbReference>
<keyword evidence="1" id="KW-0853">WD repeat</keyword>
<dbReference type="eggNOG" id="KOG1786">
    <property type="taxonomic scope" value="Eukaryota"/>
</dbReference>
<dbReference type="SUPFAM" id="SSF49899">
    <property type="entry name" value="Concanavalin A-like lectins/glucanases"/>
    <property type="match status" value="1"/>
</dbReference>
<dbReference type="PROSITE" id="PS51783">
    <property type="entry name" value="PH_BEACH"/>
    <property type="match status" value="1"/>
</dbReference>
<dbReference type="GO" id="GO:0009268">
    <property type="term" value="P:response to pH"/>
    <property type="evidence" value="ECO:0007669"/>
    <property type="project" value="EnsemblFungi"/>
</dbReference>
<dbReference type="KEGG" id="kaf:KAFR_0G00260"/>
<dbReference type="InterPro" id="IPR013320">
    <property type="entry name" value="ConA-like_dom_sf"/>
</dbReference>
<organism evidence="7 8">
    <name type="scientific">Kazachstania africana (strain ATCC 22294 / BCRC 22015 / CBS 2517 / CECT 1963 / NBRC 1671 / NRRL Y-8276)</name>
    <name type="common">Yeast</name>
    <name type="synonym">Kluyveromyces africanus</name>
    <dbReference type="NCBI Taxonomy" id="1071382"/>
    <lineage>
        <taxon>Eukaryota</taxon>
        <taxon>Fungi</taxon>
        <taxon>Dikarya</taxon>
        <taxon>Ascomycota</taxon>
        <taxon>Saccharomycotina</taxon>
        <taxon>Saccharomycetes</taxon>
        <taxon>Saccharomycetales</taxon>
        <taxon>Saccharomycetaceae</taxon>
        <taxon>Kazachstania</taxon>
    </lineage>
</organism>
<dbReference type="FunCoup" id="H2AXF9">
    <property type="interactions" value="22"/>
</dbReference>
<dbReference type="Proteomes" id="UP000005220">
    <property type="component" value="Chromosome 7"/>
</dbReference>
<proteinExistence type="predicted"/>
<protein>
    <recommendedName>
        <fullName evidence="4">Beige protein homolog 1</fullName>
    </recommendedName>
</protein>
<dbReference type="Pfam" id="PF14844">
    <property type="entry name" value="PH_BEACH"/>
    <property type="match status" value="1"/>
</dbReference>
<sequence>MSSDIPNVVALLLKLLQLDVLDQGLDSNPEAHLTEILSDFGKTFENLHAYIRDLTLHVEIQLFRRFKLNNTADNFNITDSSLWCKLLNCTKEQTVLALALQIILSLASFSIINKQRLGQLFSLKDELYKSLSSAHQEDSLVQSRITELYTTILGVNCEPQDLINLYTRIPEPHSIKILNCLITSACDILSHTHLQFENIYKTVKFNYSKHFYSSISLHLIVEFNNVSSNRFLTLGQNLYLEIKDGKLCVTNDEFTEALFDEVEFDSGTSYSLTATLQNGEFSLFVNGTIANSIALLSNIVLPLERIEIGSMLCSFKLYRLYVWSDTLPHEAIKIIHELKSIHIDCFETPCNLEGVRRSFGDALLRKTHAYPEFLHDPYECFLSNIKKWDTCKVLLDFSPVEEISLSSNNDFCISFENWQRSDTGNSKCYYFKASQLVPMFRTVDCIKLILFELETIDSIDTSFEYVVHLLKLLQVSVIRKWFEEDYNYTFLGYLMRRIVTRFKQGLPIQFLNIFLEAFGWDFNNIDKSIIENTTAYNELILNQDLWYYPGVDNSIGAESTEVIRYIYFHLNCLLNDSYFSTYNLGKLQDLDLLRHLNFYHLMNCYIDFNVMAEDSSNICITLLKAESNMASIHWLLCFIYFQVQKSDLKGAQRNLKIIDRLLSSEIKSEKSPLIKGLSLKHNLMILDEIVKRNGDPVPMINIILKLLLINEDLLSKFLQNGGSSIFLGILRVVGEKYHVPVTDILFFYSLGKSYISTSTTFTIESYIANNPNVIILVPEFICIALRLVELWTPNSPNEFELDTVNDNVTTIWKNLRLIISSADKKTTSGTWQTLIVVSLLDVLPTLRKYQNHTIYKSVSELTSIIIVEVTINSILRSKNHVFHDYLINSLALRIPHRDHIHHHLEPAEAKYIELGFSSTILPALLKSLIRNERQLVKKIISQPYFLPNIMCLLKQIEPYMKVIEFEIDFYLHIYKLLLICVDTYYTEHETLHSHVSESVLSSVFSFNITVIFYSLLMQRQNWKNEELSDFYRNTLLYQRALLQRKKGAMNNQLVCFLLLISSSELICNGYNKLIMHAVRALLLFHDKDLQNIASFFDHSNKGLLVSKFLEILSSSDDSAMSCLLSIQVNICGETQREKMKMLVIERMKCQNDPISLKAEHLFNEILRRKQISHNKINKSYRSIYELFEKDNQYAHNYTMTLMDKEYTYYMNDREEDLMMQKNKLHESVSQLKHSNNLQQLNQNITTWMVDTTVNMDYMRRRLTPFYGLEAGNINVSERETSDVIFDTSVRRNSNTSFISYDMVLDVDFADTSDVEKNENRKVLKLLKGDDVIRGIWNCSLIFGIEIKEGVLILGDLYLYFVSGYFYSKDQNKVLNVHDVAPTARDINVTLITGEDNKIASAKTMKEHYYWDIQNLAFVTKRPFLLRDVAMEILFNDESSRFLSFKDKTTRNKVFQSLDPLSSPEGIEAVLSGAIKELNIQATSIGLKNGIAQNTLFSRFSNVFTPRSIGSNGFEVTELWQKGKISNFFYLMMINILAGRSFNDLTQYPVFPWVIADYTSDELDLGDPKTYRDLSKPMGAQSEERKNQFIDRFHSLRGIDDAHTPPFHYGTHYSSAMIVLGYLIRLKPFTDSFLILQGGSFGHPDRLFSSIERSWSSAAIESTTDVRELTPEFFYLPEFLVNINKVDFGQDQNGNTVNDVQLPPWAKNDPKIFIAKNREALESPYVSEHLNEWIDLIFGYKQRGEMAINEVNVFNRLSYPGAVNLEKIANENERRAITGIIHNFGQTPLQLFEKPHPKRLFLKNEALFKFQQLFDRMRKKVQLLQPNAAISNGTVEYLELNEDTSGNEFWRGYKFLDVQIEKRHSKFQIKLVSSSSILLNSCFFKNVHLARITSFAISKLPIFITGDENGLLSIWKFTDKEGSLQLSKVANLCCHLHEIKKIKACNNYNTLLTLDVAGQVYSWDMNTYQPLRKMCSNASDIALSQINGTIAILTTTCEVQVYNLNAMHYGSFKIEPRKMPTALEFLECIPSKTLPNHTYLENYEPLCLGYSDGSVEICQLKQLDRAWTLIKMTSFFTGKTVGISSLKCVYRARDAQSQNEQEPLIELLVSDHEGNIYIWN</sequence>
<dbReference type="InParanoid" id="H2AXF9"/>
<dbReference type="HOGENOM" id="CLU_000175_3_0_1"/>
<dbReference type="SUPFAM" id="SSF50978">
    <property type="entry name" value="WD40 repeat-like"/>
    <property type="match status" value="1"/>
</dbReference>
<feature type="domain" description="BEACH-type PH" evidence="6">
    <location>
        <begin position="1327"/>
        <end position="1458"/>
    </location>
</feature>
<dbReference type="InterPro" id="IPR050865">
    <property type="entry name" value="BEACH_Domain"/>
</dbReference>
<dbReference type="Gene3D" id="1.10.1540.10">
    <property type="entry name" value="BEACH domain"/>
    <property type="match status" value="1"/>
</dbReference>
<dbReference type="STRING" id="1071382.H2AXF9"/>
<dbReference type="InterPro" id="IPR023362">
    <property type="entry name" value="PH-BEACH_dom"/>
</dbReference>
<keyword evidence="8" id="KW-1185">Reference proteome</keyword>
<evidence type="ECO:0000313" key="8">
    <source>
        <dbReference type="Proteomes" id="UP000005220"/>
    </source>
</evidence>
<dbReference type="PANTHER" id="PTHR13743:SF123">
    <property type="entry name" value="PROTEIN FAN"/>
    <property type="match status" value="1"/>
</dbReference>
<dbReference type="RefSeq" id="XP_003958194.1">
    <property type="nucleotide sequence ID" value="XM_003958145.1"/>
</dbReference>
<evidence type="ECO:0000313" key="7">
    <source>
        <dbReference type="EMBL" id="CCF59059.1"/>
    </source>
</evidence>
<dbReference type="InterPro" id="IPR000409">
    <property type="entry name" value="BEACH_dom"/>
</dbReference>
<dbReference type="InterPro" id="IPR011993">
    <property type="entry name" value="PH-like_dom_sf"/>
</dbReference>
<dbReference type="InterPro" id="IPR036372">
    <property type="entry name" value="BEACH_dom_sf"/>
</dbReference>
<evidence type="ECO:0000256" key="1">
    <source>
        <dbReference type="ARBA" id="ARBA00022574"/>
    </source>
</evidence>
<dbReference type="GO" id="GO:0031267">
    <property type="term" value="F:small GTPase binding"/>
    <property type="evidence" value="ECO:0007669"/>
    <property type="project" value="EnsemblFungi"/>
</dbReference>
<dbReference type="PANTHER" id="PTHR13743">
    <property type="entry name" value="BEIGE/BEACH-RELATED"/>
    <property type="match status" value="1"/>
</dbReference>
<dbReference type="GO" id="GO:0006886">
    <property type="term" value="P:intracellular protein transport"/>
    <property type="evidence" value="ECO:0007669"/>
    <property type="project" value="EnsemblFungi"/>
</dbReference>
<dbReference type="Pfam" id="PF02138">
    <property type="entry name" value="Beach"/>
    <property type="match status" value="1"/>
</dbReference>
<gene>
    <name evidence="7" type="primary">KAFR0G00260</name>
    <name evidence="7" type="ORF">KAFR_0G00260</name>
</gene>
<name>H2AXF9_KAZAF</name>
<evidence type="ECO:0000256" key="3">
    <source>
        <dbReference type="ARBA" id="ARBA00054699"/>
    </source>
</evidence>
<keyword evidence="2" id="KW-0677">Repeat</keyword>
<dbReference type="SUPFAM" id="SSF50729">
    <property type="entry name" value="PH domain-like"/>
    <property type="match status" value="1"/>
</dbReference>
<dbReference type="GO" id="GO:0031505">
    <property type="term" value="P:fungal-type cell wall organization"/>
    <property type="evidence" value="ECO:0007669"/>
    <property type="project" value="EnsemblFungi"/>
</dbReference>
<evidence type="ECO:0000256" key="4">
    <source>
        <dbReference type="ARBA" id="ARBA00073334"/>
    </source>
</evidence>
<dbReference type="SUPFAM" id="SSF81837">
    <property type="entry name" value="BEACH domain"/>
    <property type="match status" value="1"/>
</dbReference>
<dbReference type="Gene3D" id="2.30.29.30">
    <property type="entry name" value="Pleckstrin-homology domain (PH domain)/Phosphotyrosine-binding domain (PTB)"/>
    <property type="match status" value="1"/>
</dbReference>
<evidence type="ECO:0000256" key="2">
    <source>
        <dbReference type="ARBA" id="ARBA00022737"/>
    </source>
</evidence>
<dbReference type="InterPro" id="IPR036322">
    <property type="entry name" value="WD40_repeat_dom_sf"/>
</dbReference>
<dbReference type="CDD" id="cd01201">
    <property type="entry name" value="PH_BEACH"/>
    <property type="match status" value="1"/>
</dbReference>
<feature type="domain" description="BEACH" evidence="5">
    <location>
        <begin position="1504"/>
        <end position="1798"/>
    </location>
</feature>
<dbReference type="GO" id="GO:0005770">
    <property type="term" value="C:late endosome"/>
    <property type="evidence" value="ECO:0007669"/>
    <property type="project" value="EnsemblFungi"/>
</dbReference>
<evidence type="ECO:0000259" key="6">
    <source>
        <dbReference type="PROSITE" id="PS51783"/>
    </source>
</evidence>
<dbReference type="FunFam" id="1.10.1540.10:FF:000001">
    <property type="entry name" value="neurobeachin isoform X1"/>
    <property type="match status" value="1"/>
</dbReference>
<comment type="function">
    <text evidence="3">May be involved in protein sorting and cell wall formation.</text>
</comment>
<dbReference type="GO" id="GO:0005829">
    <property type="term" value="C:cytosol"/>
    <property type="evidence" value="ECO:0007669"/>
    <property type="project" value="EnsemblFungi"/>
</dbReference>